<dbReference type="PANTHER" id="PTHR12473:SF17">
    <property type="entry name" value="UBIQUITIN CARBOXYL-TERMINAL HYDROLASE MINDY-3"/>
    <property type="match status" value="1"/>
</dbReference>
<evidence type="ECO:0000313" key="1">
    <source>
        <dbReference type="EMBL" id="KFG63207.1"/>
    </source>
</evidence>
<dbReference type="SUPFAM" id="SSF47473">
    <property type="entry name" value="EF-hand"/>
    <property type="match status" value="1"/>
</dbReference>
<dbReference type="GO" id="GO:1990380">
    <property type="term" value="F:K48-linked deubiquitinase activity"/>
    <property type="evidence" value="ECO:0007669"/>
    <property type="project" value="InterPro"/>
</dbReference>
<dbReference type="Proteomes" id="UP000028834">
    <property type="component" value="Unassembled WGS sequence"/>
</dbReference>
<feature type="non-terminal residue" evidence="1">
    <location>
        <position position="1"/>
    </location>
</feature>
<evidence type="ECO:0000313" key="2">
    <source>
        <dbReference type="Proteomes" id="UP000028834"/>
    </source>
</evidence>
<dbReference type="GO" id="GO:0004843">
    <property type="term" value="F:cysteine-type deubiquitinase activity"/>
    <property type="evidence" value="ECO:0007669"/>
    <property type="project" value="InterPro"/>
</dbReference>
<dbReference type="Gene3D" id="1.10.238.10">
    <property type="entry name" value="EF-hand"/>
    <property type="match status" value="1"/>
</dbReference>
<sequence length="185" mass="20880">YCEVGDRYKHPHYPLWVLGSGNHYTTLFCRDLLAAALGASRQAEMEAQAAFKAIDQENNTYIFAQQLRPLLDLLGQAHLEAEARGTMGAADGVVLWSEFLAWYTRLIVGMKAARGEMDIEAPRRFAVYMYDGQRPPGPSVRRYLVELQDADFRHAQADACEVARLLWTRWPAAVVTELPLLPLVE</sequence>
<proteinExistence type="predicted"/>
<organism evidence="1 2">
    <name type="scientific">Toxoplasma gondii RUB</name>
    <dbReference type="NCBI Taxonomy" id="935652"/>
    <lineage>
        <taxon>Eukaryota</taxon>
        <taxon>Sar</taxon>
        <taxon>Alveolata</taxon>
        <taxon>Apicomplexa</taxon>
        <taxon>Conoidasida</taxon>
        <taxon>Coccidia</taxon>
        <taxon>Eucoccidiorida</taxon>
        <taxon>Eimeriorina</taxon>
        <taxon>Sarcocystidae</taxon>
        <taxon>Toxoplasma</taxon>
    </lineage>
</organism>
<dbReference type="EMBL" id="AFYV02001024">
    <property type="protein sequence ID" value="KFG63207.1"/>
    <property type="molecule type" value="Genomic_DNA"/>
</dbReference>
<protein>
    <recommendedName>
        <fullName evidence="3">Deubiquitinating enzyme MINDY-3</fullName>
    </recommendedName>
</protein>
<dbReference type="InterPro" id="IPR011992">
    <property type="entry name" value="EF-hand-dom_pair"/>
</dbReference>
<accession>A0A086M2T9</accession>
<evidence type="ECO:0008006" key="3">
    <source>
        <dbReference type="Google" id="ProtNLM"/>
    </source>
</evidence>
<gene>
    <name evidence="1" type="ORF">TGRUB_286800B</name>
</gene>
<dbReference type="InterPro" id="IPR039785">
    <property type="entry name" value="MINY3/4"/>
</dbReference>
<dbReference type="VEuPathDB" id="ToxoDB:TGRUB_286800B"/>
<dbReference type="GO" id="GO:0071108">
    <property type="term" value="P:protein K48-linked deubiquitination"/>
    <property type="evidence" value="ECO:0007669"/>
    <property type="project" value="InterPro"/>
</dbReference>
<reference evidence="1 2" key="1">
    <citation type="submission" date="2014-05" db="EMBL/GenBank/DDBJ databases">
        <authorList>
            <person name="Sibley D."/>
            <person name="Venepally P."/>
            <person name="Karamycheva S."/>
            <person name="Hadjithomas M."/>
            <person name="Khan A."/>
            <person name="Brunk B."/>
            <person name="Roos D."/>
            <person name="Caler E."/>
            <person name="Lorenzi H."/>
        </authorList>
    </citation>
    <scope>NUCLEOTIDE SEQUENCE [LARGE SCALE GENOMIC DNA]</scope>
    <source>
        <strain evidence="1 2">RUB</strain>
    </source>
</reference>
<comment type="caution">
    <text evidence="1">The sequence shown here is derived from an EMBL/GenBank/DDBJ whole genome shotgun (WGS) entry which is preliminary data.</text>
</comment>
<dbReference type="AlphaFoldDB" id="A0A086M2T9"/>
<dbReference type="PANTHER" id="PTHR12473">
    <property type="entry name" value="UBIQUITIN CARBOXYL-TERMINAL HYDROLASE MINDY-4-RELATED"/>
    <property type="match status" value="1"/>
</dbReference>
<name>A0A086M2T9_TOXGO</name>